<dbReference type="EMBL" id="SPLM01000002">
    <property type="protein sequence ID" value="TMW68367.1"/>
    <property type="molecule type" value="Genomic_DNA"/>
</dbReference>
<dbReference type="AlphaFoldDB" id="A0A8K1CT96"/>
<evidence type="ECO:0000313" key="1">
    <source>
        <dbReference type="EMBL" id="TMW68367.1"/>
    </source>
</evidence>
<comment type="caution">
    <text evidence="1">The sequence shown here is derived from an EMBL/GenBank/DDBJ whole genome shotgun (WGS) entry which is preliminary data.</text>
</comment>
<accession>A0A8K1CT96</accession>
<dbReference type="PROSITE" id="PS50096">
    <property type="entry name" value="IQ"/>
    <property type="match status" value="1"/>
</dbReference>
<gene>
    <name evidence="1" type="ORF">Poli38472_005835</name>
</gene>
<protein>
    <submittedName>
        <fullName evidence="1">Uncharacterized protein</fullName>
    </submittedName>
</protein>
<keyword evidence="2" id="KW-1185">Reference proteome</keyword>
<dbReference type="Proteomes" id="UP000794436">
    <property type="component" value="Unassembled WGS sequence"/>
</dbReference>
<evidence type="ECO:0000313" key="2">
    <source>
        <dbReference type="Proteomes" id="UP000794436"/>
    </source>
</evidence>
<proteinExistence type="predicted"/>
<name>A0A8K1CT96_PYTOL</name>
<organism evidence="1 2">
    <name type="scientific">Pythium oligandrum</name>
    <name type="common">Mycoparasitic fungus</name>
    <dbReference type="NCBI Taxonomy" id="41045"/>
    <lineage>
        <taxon>Eukaryota</taxon>
        <taxon>Sar</taxon>
        <taxon>Stramenopiles</taxon>
        <taxon>Oomycota</taxon>
        <taxon>Peronosporomycetes</taxon>
        <taxon>Pythiales</taxon>
        <taxon>Pythiaceae</taxon>
        <taxon>Pythium</taxon>
    </lineage>
</organism>
<reference evidence="1" key="1">
    <citation type="submission" date="2019-03" db="EMBL/GenBank/DDBJ databases">
        <title>Long read genome sequence of the mycoparasitic Pythium oligandrum ATCC 38472 isolated from sugarbeet rhizosphere.</title>
        <authorList>
            <person name="Gaulin E."/>
        </authorList>
    </citation>
    <scope>NUCLEOTIDE SEQUENCE</scope>
    <source>
        <strain evidence="1">ATCC 38472_TT</strain>
    </source>
</reference>
<sequence>MQPSPSISMESLLRMDLATLQSDVVLHYTQKVARLVPARTISTDKLQLLFVLSQKLLTWFLSERHELERLNRHLEKELVNALSSSSTSSRDEAGSLQVCVNDQYSQTDDGVPHEHQCIQTEQVPSEHQCTQTELVPSEHQCIQTEAAPREHVCVQTDLVPSEHQFVQTERVSHEHQCIQTDQASDKYQIVQKDEEMQIGVCGDTADEADAPCNPPGNKRVKHHHDRASIPEANYEATPHDTASLAKSQPFRTAESTIETYYRVHSAIIRLQRCIRGHVVRI</sequence>